<evidence type="ECO:0000256" key="6">
    <source>
        <dbReference type="ARBA" id="ARBA00022884"/>
    </source>
</evidence>
<keyword evidence="9" id="KW-0687">Ribonucleoprotein</keyword>
<keyword evidence="8" id="KW-0689">Ribosomal protein</keyword>
<dbReference type="Pfam" id="PF01649">
    <property type="entry name" value="Ribosomal_S20p"/>
    <property type="match status" value="1"/>
</dbReference>
<name>A0A0D6QUP6_ARACU</name>
<dbReference type="PANTHER" id="PTHR33398">
    <property type="entry name" value="30S RIBOSOMAL PROTEIN S20"/>
    <property type="match status" value="1"/>
</dbReference>
<protein>
    <recommendedName>
        <fullName evidence="10">Small ribosomal subunit protein bS20c</fullName>
    </recommendedName>
    <alternativeName>
        <fullName evidence="11">30S ribosomal protein S20, chloroplastic</fullName>
    </alternativeName>
</protein>
<dbReference type="Gene3D" id="1.20.58.110">
    <property type="entry name" value="Ribosomal protein S20"/>
    <property type="match status" value="1"/>
</dbReference>
<keyword evidence="6" id="KW-0694">RNA-binding</keyword>
<evidence type="ECO:0000256" key="3">
    <source>
        <dbReference type="ARBA" id="ARBA00022528"/>
    </source>
</evidence>
<dbReference type="GO" id="GO:0006412">
    <property type="term" value="P:translation"/>
    <property type="evidence" value="ECO:0007669"/>
    <property type="project" value="InterPro"/>
</dbReference>
<keyword evidence="7" id="KW-0809">Transit peptide</keyword>
<evidence type="ECO:0000256" key="10">
    <source>
        <dbReference type="ARBA" id="ARBA00074494"/>
    </source>
</evidence>
<evidence type="ECO:0000256" key="5">
    <source>
        <dbReference type="ARBA" id="ARBA00022730"/>
    </source>
</evidence>
<dbReference type="GO" id="GO:0015935">
    <property type="term" value="C:small ribosomal subunit"/>
    <property type="evidence" value="ECO:0007669"/>
    <property type="project" value="TreeGrafter"/>
</dbReference>
<keyword evidence="5" id="KW-0699">rRNA-binding</keyword>
<dbReference type="AlphaFoldDB" id="A0A0D6QUP6"/>
<evidence type="ECO:0000256" key="11">
    <source>
        <dbReference type="ARBA" id="ARBA00078122"/>
    </source>
</evidence>
<evidence type="ECO:0000256" key="9">
    <source>
        <dbReference type="ARBA" id="ARBA00023274"/>
    </source>
</evidence>
<comment type="subcellular location">
    <subcellularLocation>
        <location evidence="1">Plastid</location>
        <location evidence="1">Chloroplast</location>
    </subcellularLocation>
</comment>
<dbReference type="NCBIfam" id="TIGR00029">
    <property type="entry name" value="S20"/>
    <property type="match status" value="1"/>
</dbReference>
<evidence type="ECO:0000256" key="8">
    <source>
        <dbReference type="ARBA" id="ARBA00022980"/>
    </source>
</evidence>
<reference evidence="12" key="1">
    <citation type="submission" date="2015-03" db="EMBL/GenBank/DDBJ databases">
        <title>A transcriptome of Araucaria cunninghamii, an australian fine timber species.</title>
        <authorList>
            <person name="Jing Yi C.J.Y."/>
            <person name="Yin San L.Y.S."/>
            <person name="Abdul Karim S.S."/>
            <person name="Wan Azmi N.N."/>
            <person name="Hercus R.R."/>
            <person name="Croft L.L."/>
        </authorList>
    </citation>
    <scope>NUCLEOTIDE SEQUENCE</scope>
    <source>
        <strain evidence="12">MI0301</strain>
        <tissue evidence="12">Leaf</tissue>
    </source>
</reference>
<keyword evidence="3" id="KW-0150">Chloroplast</keyword>
<dbReference type="InterPro" id="IPR036510">
    <property type="entry name" value="Ribosomal_bS20_sf"/>
</dbReference>
<comment type="similarity">
    <text evidence="2">Belongs to the bacterial ribosomal protein bS20 family.</text>
</comment>
<dbReference type="HAMAP" id="MF_00500">
    <property type="entry name" value="Ribosomal_bS20"/>
    <property type="match status" value="1"/>
</dbReference>
<evidence type="ECO:0000256" key="4">
    <source>
        <dbReference type="ARBA" id="ARBA00022640"/>
    </source>
</evidence>
<evidence type="ECO:0000313" key="12">
    <source>
        <dbReference type="EMBL" id="JAG93718.1"/>
    </source>
</evidence>
<evidence type="ECO:0000256" key="1">
    <source>
        <dbReference type="ARBA" id="ARBA00004229"/>
    </source>
</evidence>
<dbReference type="InterPro" id="IPR002583">
    <property type="entry name" value="Ribosomal_bS20"/>
</dbReference>
<proteinExistence type="inferred from homology"/>
<sequence>MAVCSAPCVTISCRIPPFSSSSTCRLVSSTTLKPTNPFPSLKLSTSFSGNAIYPGPSVRPLTVPLRMPLIIVAATNTKYDSALKRHRQSEKRRLYNKSRKSEIYTRMKKVFVALEALRKSKSPSPEDIFPIEKLIAEAYSVIDKAIKVGTLHRNTGGHRKSRLARRKKAVLMHHGWYKPAEAV</sequence>
<evidence type="ECO:0000256" key="2">
    <source>
        <dbReference type="ARBA" id="ARBA00007634"/>
    </source>
</evidence>
<keyword evidence="4" id="KW-0934">Plastid</keyword>
<dbReference type="SUPFAM" id="SSF46992">
    <property type="entry name" value="Ribosomal protein S20"/>
    <property type="match status" value="1"/>
</dbReference>
<dbReference type="GO" id="GO:0009507">
    <property type="term" value="C:chloroplast"/>
    <property type="evidence" value="ECO:0007669"/>
    <property type="project" value="UniProtKB-SubCell"/>
</dbReference>
<dbReference type="GO" id="GO:0070181">
    <property type="term" value="F:small ribosomal subunit rRNA binding"/>
    <property type="evidence" value="ECO:0007669"/>
    <property type="project" value="TreeGrafter"/>
</dbReference>
<accession>A0A0D6QUP6</accession>
<dbReference type="PANTHER" id="PTHR33398:SF1">
    <property type="entry name" value="SMALL RIBOSOMAL SUBUNIT PROTEIN BS20C"/>
    <property type="match status" value="1"/>
</dbReference>
<dbReference type="GO" id="GO:0003735">
    <property type="term" value="F:structural constituent of ribosome"/>
    <property type="evidence" value="ECO:0007669"/>
    <property type="project" value="InterPro"/>
</dbReference>
<organism evidence="12">
    <name type="scientific">Araucaria cunninghamii</name>
    <name type="common">Hoop pine</name>
    <name type="synonym">Moreton Bay pine</name>
    <dbReference type="NCBI Taxonomy" id="56994"/>
    <lineage>
        <taxon>Eukaryota</taxon>
        <taxon>Viridiplantae</taxon>
        <taxon>Streptophyta</taxon>
        <taxon>Embryophyta</taxon>
        <taxon>Tracheophyta</taxon>
        <taxon>Spermatophyta</taxon>
        <taxon>Pinopsida</taxon>
        <taxon>Pinidae</taxon>
        <taxon>Conifers II</taxon>
        <taxon>Araucariales</taxon>
        <taxon>Araucariaceae</taxon>
        <taxon>Araucaria</taxon>
    </lineage>
</organism>
<evidence type="ECO:0000256" key="7">
    <source>
        <dbReference type="ARBA" id="ARBA00022946"/>
    </source>
</evidence>
<dbReference type="FunFam" id="1.20.58.110:FF:000003">
    <property type="entry name" value="30S ribosomal protein S20, chloroplastic"/>
    <property type="match status" value="1"/>
</dbReference>
<dbReference type="EMBL" id="GCKF01045833">
    <property type="protein sequence ID" value="JAG93718.1"/>
    <property type="molecule type" value="Transcribed_RNA"/>
</dbReference>